<dbReference type="EnsemblMetazoa" id="XM_050643772.1">
    <property type="protein sequence ID" value="XP_050499729.1"/>
    <property type="gene ID" value="LOC126880092"/>
</dbReference>
<feature type="signal peptide" evidence="1">
    <location>
        <begin position="1"/>
        <end position="19"/>
    </location>
</feature>
<dbReference type="GeneID" id="114330559"/>
<dbReference type="Proteomes" id="UP001652700">
    <property type="component" value="Unplaced"/>
</dbReference>
<accession>A0ABM5JP62</accession>
<reference evidence="2" key="1">
    <citation type="submission" date="2025-05" db="UniProtKB">
        <authorList>
            <consortium name="EnsemblMetazoa"/>
        </authorList>
    </citation>
    <scope>IDENTIFICATION</scope>
</reference>
<evidence type="ECO:0000313" key="2">
    <source>
        <dbReference type="EnsemblMetazoa" id="XP_050499729.1"/>
    </source>
</evidence>
<keyword evidence="3" id="KW-1185">Reference proteome</keyword>
<keyword evidence="1" id="KW-0732">Signal</keyword>
<sequence length="130" mass="14259">MKFVVLCALVLYCSSEVLGNPDKPQCKGIACDIPICPPGYILKYPGPKDTACCPNCEPKPQCERIQCDIPTCSPGYILKYPGPKDTACCPYCELHRQCDRIKCGPVKCPPGSNLRLRPGDCCLSCGPRRY</sequence>
<evidence type="ECO:0000256" key="1">
    <source>
        <dbReference type="SAM" id="SignalP"/>
    </source>
</evidence>
<protein>
    <submittedName>
        <fullName evidence="2">Uncharacterized protein</fullName>
    </submittedName>
</protein>
<dbReference type="EnsemblMetazoa" id="XM_050643443.1">
    <property type="protein sequence ID" value="XP_050499400.1"/>
    <property type="gene ID" value="LOC114330559"/>
</dbReference>
<dbReference type="GeneID" id="126880092"/>
<organism evidence="2 3">
    <name type="scientific">Diabrotica virgifera virgifera</name>
    <name type="common">western corn rootworm</name>
    <dbReference type="NCBI Taxonomy" id="50390"/>
    <lineage>
        <taxon>Eukaryota</taxon>
        <taxon>Metazoa</taxon>
        <taxon>Ecdysozoa</taxon>
        <taxon>Arthropoda</taxon>
        <taxon>Hexapoda</taxon>
        <taxon>Insecta</taxon>
        <taxon>Pterygota</taxon>
        <taxon>Neoptera</taxon>
        <taxon>Endopterygota</taxon>
        <taxon>Coleoptera</taxon>
        <taxon>Polyphaga</taxon>
        <taxon>Cucujiformia</taxon>
        <taxon>Chrysomeloidea</taxon>
        <taxon>Chrysomelidae</taxon>
        <taxon>Galerucinae</taxon>
        <taxon>Diabroticina</taxon>
        <taxon>Diabroticites</taxon>
        <taxon>Diabrotica</taxon>
    </lineage>
</organism>
<feature type="chain" id="PRO_5045028406" evidence="1">
    <location>
        <begin position="20"/>
        <end position="130"/>
    </location>
</feature>
<evidence type="ECO:0000313" key="3">
    <source>
        <dbReference type="Proteomes" id="UP001652700"/>
    </source>
</evidence>
<dbReference type="RefSeq" id="XP_050499729.1">
    <property type="nucleotide sequence ID" value="XM_050643772.1"/>
</dbReference>
<dbReference type="RefSeq" id="XP_050499400.1">
    <property type="nucleotide sequence ID" value="XM_050643443.1"/>
</dbReference>
<name>A0ABM5JP62_DIAVI</name>
<proteinExistence type="predicted"/>